<comment type="subcellular location">
    <subcellularLocation>
        <location evidence="1">Cell membrane</location>
        <topology evidence="1">Multi-pass membrane protein</topology>
    </subcellularLocation>
</comment>
<name>A0ABX9KIW5_9FUSO</name>
<feature type="transmembrane region" description="Helical" evidence="8">
    <location>
        <begin position="135"/>
        <end position="156"/>
    </location>
</feature>
<dbReference type="PROSITE" id="PS00211">
    <property type="entry name" value="ABC_TRANSPORTER_1"/>
    <property type="match status" value="1"/>
</dbReference>
<dbReference type="Pfam" id="PF00005">
    <property type="entry name" value="ABC_tran"/>
    <property type="match status" value="1"/>
</dbReference>
<dbReference type="InterPro" id="IPR039421">
    <property type="entry name" value="Type_1_exporter"/>
</dbReference>
<dbReference type="SUPFAM" id="SSF52540">
    <property type="entry name" value="P-loop containing nucleoside triphosphate hydrolases"/>
    <property type="match status" value="1"/>
</dbReference>
<dbReference type="GO" id="GO:0005524">
    <property type="term" value="F:ATP binding"/>
    <property type="evidence" value="ECO:0007669"/>
    <property type="project" value="UniProtKB-KW"/>
</dbReference>
<keyword evidence="3" id="KW-0547">Nucleotide-binding</keyword>
<keyword evidence="7" id="KW-0175">Coiled coil</keyword>
<feature type="transmembrane region" description="Helical" evidence="8">
    <location>
        <begin position="20"/>
        <end position="40"/>
    </location>
</feature>
<dbReference type="Proteomes" id="UP000263486">
    <property type="component" value="Unassembled WGS sequence"/>
</dbReference>
<dbReference type="PROSITE" id="PS50929">
    <property type="entry name" value="ABC_TM1F"/>
    <property type="match status" value="1"/>
</dbReference>
<keyword evidence="6 8" id="KW-0472">Membrane</keyword>
<evidence type="ECO:0000256" key="4">
    <source>
        <dbReference type="ARBA" id="ARBA00022840"/>
    </source>
</evidence>
<feature type="transmembrane region" description="Helical" evidence="8">
    <location>
        <begin position="60"/>
        <end position="81"/>
    </location>
</feature>
<keyword evidence="2 8" id="KW-0812">Transmembrane</keyword>
<keyword evidence="5 8" id="KW-1133">Transmembrane helix</keyword>
<dbReference type="Gene3D" id="3.40.50.300">
    <property type="entry name" value="P-loop containing nucleotide triphosphate hydrolases"/>
    <property type="match status" value="1"/>
</dbReference>
<dbReference type="PANTHER" id="PTHR43394">
    <property type="entry name" value="ATP-DEPENDENT PERMEASE MDL1, MITOCHONDRIAL"/>
    <property type="match status" value="1"/>
</dbReference>
<dbReference type="Pfam" id="PF00664">
    <property type="entry name" value="ABC_membrane"/>
    <property type="match status" value="1"/>
</dbReference>
<protein>
    <submittedName>
        <fullName evidence="11">ATP-binding cassette domain-containing protein</fullName>
    </submittedName>
</protein>
<evidence type="ECO:0000256" key="5">
    <source>
        <dbReference type="ARBA" id="ARBA00022989"/>
    </source>
</evidence>
<dbReference type="InterPro" id="IPR003439">
    <property type="entry name" value="ABC_transporter-like_ATP-bd"/>
</dbReference>
<evidence type="ECO:0000256" key="1">
    <source>
        <dbReference type="ARBA" id="ARBA00004651"/>
    </source>
</evidence>
<dbReference type="InterPro" id="IPR027417">
    <property type="entry name" value="P-loop_NTPase"/>
</dbReference>
<dbReference type="InterPro" id="IPR036640">
    <property type="entry name" value="ABC1_TM_sf"/>
</dbReference>
<dbReference type="EMBL" id="QUAJ01000009">
    <property type="protein sequence ID" value="REI41615.1"/>
    <property type="molecule type" value="Genomic_DNA"/>
</dbReference>
<evidence type="ECO:0000256" key="6">
    <source>
        <dbReference type="ARBA" id="ARBA00023136"/>
    </source>
</evidence>
<accession>A0ABX9KIW5</accession>
<dbReference type="CDD" id="cd18552">
    <property type="entry name" value="ABC_6TM_MsbA_like"/>
    <property type="match status" value="1"/>
</dbReference>
<organism evidence="11 12">
    <name type="scientific">Psychrilyobacter piezotolerans</name>
    <dbReference type="NCBI Taxonomy" id="2293438"/>
    <lineage>
        <taxon>Bacteria</taxon>
        <taxon>Fusobacteriati</taxon>
        <taxon>Fusobacteriota</taxon>
        <taxon>Fusobacteriia</taxon>
        <taxon>Fusobacteriales</taxon>
        <taxon>Fusobacteriaceae</taxon>
        <taxon>Psychrilyobacter</taxon>
    </lineage>
</organism>
<evidence type="ECO:0000256" key="3">
    <source>
        <dbReference type="ARBA" id="ARBA00022741"/>
    </source>
</evidence>
<feature type="coiled-coil region" evidence="7">
    <location>
        <begin position="185"/>
        <end position="236"/>
    </location>
</feature>
<evidence type="ECO:0000259" key="9">
    <source>
        <dbReference type="PROSITE" id="PS50893"/>
    </source>
</evidence>
<dbReference type="CDD" id="cd03251">
    <property type="entry name" value="ABCC_MsbA"/>
    <property type="match status" value="1"/>
</dbReference>
<gene>
    <name evidence="11" type="ORF">DYH56_06470</name>
</gene>
<dbReference type="SUPFAM" id="SSF90123">
    <property type="entry name" value="ABC transporter transmembrane region"/>
    <property type="match status" value="1"/>
</dbReference>
<sequence>MKLKVQKTSLKKMFDYGMHYKYRFMVIVILSLIVGLGKAAPAYLSKYLMDNVLIAKDTKMLLLVSGGLVISAVIKGFSMYYKETFSSYTTRLVVRDIQQDIYRHLHKLSHSYFDKTPQGEIMARISGDADNLGKIGFMVFQILPEFLTVTVLLIGLFRIDVILALMTLVLLPAMMMILKKILKKIKKTARKRQDQRGELNSLIQESLSGIRVVKAFATEQDEIKKYEEKNMEVLNTEYRNKKVEARISPINEVVTTTIVVGVLLYGGNKVIIDANFTAGDLTSFLTSLGLMFEPLKKVIKRGSELMSIIPSADRVMELLEEVPEVVEKKDAADYGDLSPKVKFKDLKFRYGKDLDYAIDNINFEANAGEVVALVGRSGSGKTTLVNLIPRFYEVEEGSITIDGMDIRDLKIKELRDHIGIVPQETFLFSGSIYSNILYGAGRDVTKEDVINAAKMANAHNFIIEFENGYDQEVGERGTLLSGGQKQRIAIARALLKNPEIMILDEATSALDTESERLVQDALEKLMVGRTTFVIAHRLSTIVNADKIVVMDKGKIAEAGSHEELLSHGGIYKKLYETQFGEE</sequence>
<evidence type="ECO:0000256" key="2">
    <source>
        <dbReference type="ARBA" id="ARBA00022692"/>
    </source>
</evidence>
<feature type="transmembrane region" description="Helical" evidence="8">
    <location>
        <begin position="162"/>
        <end position="182"/>
    </location>
</feature>
<dbReference type="InterPro" id="IPR017871">
    <property type="entry name" value="ABC_transporter-like_CS"/>
</dbReference>
<reference evidence="11 12" key="1">
    <citation type="submission" date="2018-08" db="EMBL/GenBank/DDBJ databases">
        <title>Draft genome sequence of Psychrilyobacter sp. strain SD5 isolated from Black Sea water.</title>
        <authorList>
            <person name="Yadav S."/>
            <person name="Villanueva L."/>
            <person name="Damste J.S.S."/>
        </authorList>
    </citation>
    <scope>NUCLEOTIDE SEQUENCE [LARGE SCALE GENOMIC DNA]</scope>
    <source>
        <strain evidence="11 12">SD5</strain>
    </source>
</reference>
<evidence type="ECO:0000313" key="11">
    <source>
        <dbReference type="EMBL" id="REI41615.1"/>
    </source>
</evidence>
<keyword evidence="4 11" id="KW-0067">ATP-binding</keyword>
<proteinExistence type="predicted"/>
<evidence type="ECO:0000259" key="10">
    <source>
        <dbReference type="PROSITE" id="PS50929"/>
    </source>
</evidence>
<dbReference type="PROSITE" id="PS50893">
    <property type="entry name" value="ABC_TRANSPORTER_2"/>
    <property type="match status" value="1"/>
</dbReference>
<evidence type="ECO:0000313" key="12">
    <source>
        <dbReference type="Proteomes" id="UP000263486"/>
    </source>
</evidence>
<dbReference type="InterPro" id="IPR003593">
    <property type="entry name" value="AAA+_ATPase"/>
</dbReference>
<comment type="caution">
    <text evidence="11">The sequence shown here is derived from an EMBL/GenBank/DDBJ whole genome shotgun (WGS) entry which is preliminary data.</text>
</comment>
<dbReference type="PANTHER" id="PTHR43394:SF1">
    <property type="entry name" value="ATP-BINDING CASSETTE SUB-FAMILY B MEMBER 10, MITOCHONDRIAL"/>
    <property type="match status" value="1"/>
</dbReference>
<dbReference type="SMART" id="SM00382">
    <property type="entry name" value="AAA"/>
    <property type="match status" value="1"/>
</dbReference>
<evidence type="ECO:0000256" key="7">
    <source>
        <dbReference type="SAM" id="Coils"/>
    </source>
</evidence>
<keyword evidence="12" id="KW-1185">Reference proteome</keyword>
<evidence type="ECO:0000256" key="8">
    <source>
        <dbReference type="SAM" id="Phobius"/>
    </source>
</evidence>
<feature type="domain" description="ABC transporter" evidence="9">
    <location>
        <begin position="341"/>
        <end position="577"/>
    </location>
</feature>
<dbReference type="Gene3D" id="1.20.1560.10">
    <property type="entry name" value="ABC transporter type 1, transmembrane domain"/>
    <property type="match status" value="1"/>
</dbReference>
<feature type="domain" description="ABC transmembrane type-1" evidence="10">
    <location>
        <begin position="26"/>
        <end position="307"/>
    </location>
</feature>
<dbReference type="InterPro" id="IPR011527">
    <property type="entry name" value="ABC1_TM_dom"/>
</dbReference>